<feature type="domain" description="Glycoside hydrolase family 31 TIM barrel" evidence="5">
    <location>
        <begin position="253"/>
        <end position="613"/>
    </location>
</feature>
<name>A0A2K3QE63_9HYPO</name>
<keyword evidence="4" id="KW-0378">Hydrolase</keyword>
<comment type="similarity">
    <text evidence="2 4">Belongs to the glycosyl hydrolase 31 family.</text>
</comment>
<dbReference type="Proteomes" id="UP000236621">
    <property type="component" value="Unassembled WGS sequence"/>
</dbReference>
<dbReference type="Pfam" id="PF01055">
    <property type="entry name" value="Glyco_hydro_31_2nd"/>
    <property type="match status" value="1"/>
</dbReference>
<comment type="caution">
    <text evidence="6">The sequence shown here is derived from an EMBL/GenBank/DDBJ whole genome shotgun (WGS) entry which is preliminary data.</text>
</comment>
<evidence type="ECO:0000256" key="4">
    <source>
        <dbReference type="RuleBase" id="RU361185"/>
    </source>
</evidence>
<proteinExistence type="inferred from homology"/>
<dbReference type="EC" id="3.2.1.20" evidence="3"/>
<evidence type="ECO:0000259" key="5">
    <source>
        <dbReference type="Pfam" id="PF01055"/>
    </source>
</evidence>
<dbReference type="EMBL" id="NRSZ01000655">
    <property type="protein sequence ID" value="PNY25836.1"/>
    <property type="molecule type" value="Genomic_DNA"/>
</dbReference>
<dbReference type="GO" id="GO:0005975">
    <property type="term" value="P:carbohydrate metabolic process"/>
    <property type="evidence" value="ECO:0007669"/>
    <property type="project" value="InterPro"/>
</dbReference>
<dbReference type="PANTHER" id="PTHR22762">
    <property type="entry name" value="ALPHA-GLUCOSIDASE"/>
    <property type="match status" value="1"/>
</dbReference>
<evidence type="ECO:0000256" key="1">
    <source>
        <dbReference type="ARBA" id="ARBA00001657"/>
    </source>
</evidence>
<dbReference type="OrthoDB" id="1334205at2759"/>
<dbReference type="AlphaFoldDB" id="A0A2K3QE63"/>
<gene>
    <name evidence="6" type="ORF">TCAP_04207</name>
</gene>
<reference evidence="6 7" key="1">
    <citation type="submission" date="2017-08" db="EMBL/GenBank/DDBJ databases">
        <title>Harnessing the power of phylogenomics to disentangle the directionality and signatures of interkingdom host jumping in the parasitic fungal genus Tolypocladium.</title>
        <authorList>
            <person name="Quandt C.A."/>
            <person name="Patterson W."/>
            <person name="Spatafora J.W."/>
        </authorList>
    </citation>
    <scope>NUCLEOTIDE SEQUENCE [LARGE SCALE GENOMIC DNA]</scope>
    <source>
        <strain evidence="6 7">CBS 113982</strain>
    </source>
</reference>
<dbReference type="Gene3D" id="3.20.20.80">
    <property type="entry name" value="Glycosidases"/>
    <property type="match status" value="1"/>
</dbReference>
<accession>A0A2K3QE63</accession>
<keyword evidence="4" id="KW-0326">Glycosidase</keyword>
<organism evidence="6 7">
    <name type="scientific">Tolypocladium capitatum</name>
    <dbReference type="NCBI Taxonomy" id="45235"/>
    <lineage>
        <taxon>Eukaryota</taxon>
        <taxon>Fungi</taxon>
        <taxon>Dikarya</taxon>
        <taxon>Ascomycota</taxon>
        <taxon>Pezizomycotina</taxon>
        <taxon>Sordariomycetes</taxon>
        <taxon>Hypocreomycetidae</taxon>
        <taxon>Hypocreales</taxon>
        <taxon>Ophiocordycipitaceae</taxon>
        <taxon>Tolypocladium</taxon>
    </lineage>
</organism>
<dbReference type="GO" id="GO:0004558">
    <property type="term" value="F:alpha-1,4-glucosidase activity"/>
    <property type="evidence" value="ECO:0007669"/>
    <property type="project" value="UniProtKB-EC"/>
</dbReference>
<dbReference type="CDD" id="cd14752">
    <property type="entry name" value="GH31_N"/>
    <property type="match status" value="1"/>
</dbReference>
<dbReference type="InterPro" id="IPR000322">
    <property type="entry name" value="Glyco_hydro_31_TIM"/>
</dbReference>
<evidence type="ECO:0000313" key="6">
    <source>
        <dbReference type="EMBL" id="PNY25836.1"/>
    </source>
</evidence>
<dbReference type="SUPFAM" id="SSF51445">
    <property type="entry name" value="(Trans)glycosidases"/>
    <property type="match status" value="1"/>
</dbReference>
<comment type="catalytic activity">
    <reaction evidence="1">
        <text>Hydrolysis of terminal, non-reducing (1-&gt;4)-linked alpha-D-glucose residues with release of alpha-D-glucose.</text>
        <dbReference type="EC" id="3.2.1.20"/>
    </reaction>
</comment>
<keyword evidence="7" id="KW-1185">Reference proteome</keyword>
<evidence type="ECO:0000256" key="2">
    <source>
        <dbReference type="ARBA" id="ARBA00007806"/>
    </source>
</evidence>
<protein>
    <recommendedName>
        <fullName evidence="3">alpha-glucosidase</fullName>
        <ecNumber evidence="3">3.2.1.20</ecNumber>
    </recommendedName>
</protein>
<dbReference type="InterPro" id="IPR017853">
    <property type="entry name" value="GH"/>
</dbReference>
<dbReference type="Gene3D" id="2.60.40.1760">
    <property type="entry name" value="glycosyl hydrolase (family 31)"/>
    <property type="match status" value="1"/>
</dbReference>
<evidence type="ECO:0000256" key="3">
    <source>
        <dbReference type="ARBA" id="ARBA00012741"/>
    </source>
</evidence>
<dbReference type="STRING" id="45235.A0A2K3QE63"/>
<evidence type="ECO:0000313" key="7">
    <source>
        <dbReference type="Proteomes" id="UP000236621"/>
    </source>
</evidence>
<dbReference type="PANTHER" id="PTHR22762:SF165">
    <property type="entry name" value="PUTATIVE (AFU_ORTHOLOGUE AFUA_1G06560)-RELATED"/>
    <property type="match status" value="1"/>
</dbReference>
<sequence>MMAGQNGRVPYGYIPTNDKLPHAFAIKLQSQARKKSKRFEFFFECARDNIFRTTFSSTTHPLPPQPSVKPLEPIYETSAAPEYTGTSVMFKTATMKVCVEWRHTPVVSIYIGKSAFPIHCDIPDVSYAVCGLGTSHHYSYYHGALHVGLGDESSSVDLSGQRFVVGAGDDGGGGPDALRKRIPLVISLSPRGCVGVFSTSYGQTTWSIGCEKQASGGSCSAVHQTYGGLEEYIIVGRTVEEVVSSYAQVVGFPPLIPRYMLGHIAGDINATTSDRPPAWSRIMQFIVRCGNEDIPISAFHLGHAYAAPENPCGRVQPFPWNKVRFPDPKRFIEACHNRNVRILVATTPLVLLSNRVYAYLAERGALFATKTGGGTPPAFPRWYYLTGSPSAASLLDFTSATATEFWSWCIRDLRDMGIDGIFNDYNDFRIVGDDWSFRLDSYALEAPRAPVTQRRNVRLWGRALHTNLLNQATHQALVAARPMERPLVLTQSAAPGTMFHATISWSGDNLTSWYGVHESNALTLRGENLSLINSHARGIGEPQGTRHDREVFVRWVQLAVYSPRFVINCNSTSRTDYRTGGYGVYPWTWPELLPLVRNAIRRRYELIPYLYSLALESHLTARPPQRWTGWGYENDPEVWKRRIKVGTNQYWLGNSLLVCGAYEHLVLAKRRESLSVYLPVRLPEQPPGGMYDRGFLNTNAPYQRLEAGRWHEVEAQRHTSIAVLARIGSAVPVGRGYATTCVSGDDPEFRNAEKDDWRGVEIFPMPLAEQMQDEPADFRAKDCWLEDDGISPPSKAEGSMAKVEVDYRVMAARPHSIEVGVTLEADAWVPLWVKHGIEVILPPGQERLMVNLPEWSGRSHPAPRLLRRDEKGRARWLVRVRASSPS</sequence>